<protein>
    <recommendedName>
        <fullName evidence="4">Fungal N-terminal domain-containing protein</fullName>
    </recommendedName>
</protein>
<reference evidence="2 3" key="1">
    <citation type="journal article" date="2012" name="PLoS Pathog.">
        <title>Diverse lifestyles and strategies of plant pathogenesis encoded in the genomes of eighteen Dothideomycetes fungi.</title>
        <authorList>
            <person name="Ohm R.A."/>
            <person name="Feau N."/>
            <person name="Henrissat B."/>
            <person name="Schoch C.L."/>
            <person name="Horwitz B.A."/>
            <person name="Barry K.W."/>
            <person name="Condon B.J."/>
            <person name="Copeland A.C."/>
            <person name="Dhillon B."/>
            <person name="Glaser F."/>
            <person name="Hesse C.N."/>
            <person name="Kosti I."/>
            <person name="LaButti K."/>
            <person name="Lindquist E.A."/>
            <person name="Lucas S."/>
            <person name="Salamov A.A."/>
            <person name="Bradshaw R.E."/>
            <person name="Ciuffetti L."/>
            <person name="Hamelin R.C."/>
            <person name="Kema G.H.J."/>
            <person name="Lawrence C."/>
            <person name="Scott J.A."/>
            <person name="Spatafora J.W."/>
            <person name="Turgeon B.G."/>
            <person name="de Wit P.J.G.M."/>
            <person name="Zhong S."/>
            <person name="Goodwin S.B."/>
            <person name="Grigoriev I.V."/>
        </authorList>
    </citation>
    <scope>NUCLEOTIDE SEQUENCE [LARGE SCALE GENOMIC DNA]</scope>
    <source>
        <strain evidence="3">C5 / ATCC 48332 / race O</strain>
    </source>
</reference>
<evidence type="ECO:0000256" key="1">
    <source>
        <dbReference type="SAM" id="SignalP"/>
    </source>
</evidence>
<dbReference type="Proteomes" id="UP000016936">
    <property type="component" value="Unassembled WGS sequence"/>
</dbReference>
<dbReference type="STRING" id="701091.M2VA45"/>
<evidence type="ECO:0008006" key="4">
    <source>
        <dbReference type="Google" id="ProtNLM"/>
    </source>
</evidence>
<proteinExistence type="predicted"/>
<sequence length="482" mass="53506">MSFGFSIGDIILLSQLAYGLYSSISSGRKAASRDLKELEDVLFSLKCALDHLGEASKDLLARPDRYGGAKFKEKLDAMINACASTLQELETTTEKYRSVESAAVENAAANKGKAKLRTLDDMKKSIQVNWHRVRWDYEKQSLQQYREKLKSHTDAINLILTSMIWANSTLADEKSTQSHEKTHGLLEQVLKKSETDDSVRSIVEDIRNMLTQAHLGAKKAPETPPDPVVLPSNSAFITAYSHGPPPIRKGNGFAASYALHSASADMNLNPVLPIRPPGGHVKRVILSAGAAETPFQNHQHTLEVQNELSSAVGQIVLPPEIVDLNARRRAFGEEEYETFRQYHSTEEKVQKPSFLTPATPTIRDLYNGILYLFGALSEGKQQTSELKFETERWIQGLSLLIKNTTPDAESDEGFLHLLQMLNRTVEGSSKSVRQLFYEVSDPAGLLSALDQVSATSKSVRVMKEIEDFQDAKEEWEGDNGGN</sequence>
<dbReference type="OMA" id="MIWANST"/>
<feature type="chain" id="PRO_5004028316" description="Fungal N-terminal domain-containing protein" evidence="1">
    <location>
        <begin position="20"/>
        <end position="482"/>
    </location>
</feature>
<dbReference type="eggNOG" id="ENOG502SMM5">
    <property type="taxonomic scope" value="Eukaryota"/>
</dbReference>
<feature type="signal peptide" evidence="1">
    <location>
        <begin position="1"/>
        <end position="19"/>
    </location>
</feature>
<organism evidence="2 3">
    <name type="scientific">Cochliobolus heterostrophus (strain C5 / ATCC 48332 / race O)</name>
    <name type="common">Southern corn leaf blight fungus</name>
    <name type="synonym">Bipolaris maydis</name>
    <dbReference type="NCBI Taxonomy" id="701091"/>
    <lineage>
        <taxon>Eukaryota</taxon>
        <taxon>Fungi</taxon>
        <taxon>Dikarya</taxon>
        <taxon>Ascomycota</taxon>
        <taxon>Pezizomycotina</taxon>
        <taxon>Dothideomycetes</taxon>
        <taxon>Pleosporomycetidae</taxon>
        <taxon>Pleosporales</taxon>
        <taxon>Pleosporineae</taxon>
        <taxon>Pleosporaceae</taxon>
        <taxon>Bipolaris</taxon>
    </lineage>
</organism>
<keyword evidence="3" id="KW-1185">Reference proteome</keyword>
<dbReference type="PANTHER" id="PTHR38886">
    <property type="entry name" value="SESA DOMAIN-CONTAINING PROTEIN"/>
    <property type="match status" value="1"/>
</dbReference>
<dbReference type="EMBL" id="KB445569">
    <property type="protein sequence ID" value="EMD96593.1"/>
    <property type="molecule type" value="Genomic_DNA"/>
</dbReference>
<evidence type="ECO:0000313" key="3">
    <source>
        <dbReference type="Proteomes" id="UP000016936"/>
    </source>
</evidence>
<evidence type="ECO:0000313" key="2">
    <source>
        <dbReference type="EMBL" id="EMD96593.1"/>
    </source>
</evidence>
<accession>M2VA45</accession>
<name>M2VA45_COCH5</name>
<dbReference type="OrthoDB" id="5404564at2759"/>
<dbReference type="PANTHER" id="PTHR38886:SF1">
    <property type="entry name" value="NACHT-NTPASE AND P-LOOP NTPASES N-TERMINAL DOMAIN-CONTAINING PROTEIN"/>
    <property type="match status" value="1"/>
</dbReference>
<dbReference type="HOGENOM" id="CLU_566169_0_0_1"/>
<gene>
    <name evidence="2" type="ORF">COCHEDRAFT_1220200</name>
</gene>
<dbReference type="AlphaFoldDB" id="M2VA45"/>
<reference evidence="3" key="2">
    <citation type="journal article" date="2013" name="PLoS Genet.">
        <title>Comparative genome structure, secondary metabolite, and effector coding capacity across Cochliobolus pathogens.</title>
        <authorList>
            <person name="Condon B.J."/>
            <person name="Leng Y."/>
            <person name="Wu D."/>
            <person name="Bushley K.E."/>
            <person name="Ohm R.A."/>
            <person name="Otillar R."/>
            <person name="Martin J."/>
            <person name="Schackwitz W."/>
            <person name="Grimwood J."/>
            <person name="MohdZainudin N."/>
            <person name="Xue C."/>
            <person name="Wang R."/>
            <person name="Manning V.A."/>
            <person name="Dhillon B."/>
            <person name="Tu Z.J."/>
            <person name="Steffenson B.J."/>
            <person name="Salamov A."/>
            <person name="Sun H."/>
            <person name="Lowry S."/>
            <person name="LaButti K."/>
            <person name="Han J."/>
            <person name="Copeland A."/>
            <person name="Lindquist E."/>
            <person name="Barry K."/>
            <person name="Schmutz J."/>
            <person name="Baker S.E."/>
            <person name="Ciuffetti L.M."/>
            <person name="Grigoriev I.V."/>
            <person name="Zhong S."/>
            <person name="Turgeon B.G."/>
        </authorList>
    </citation>
    <scope>NUCLEOTIDE SEQUENCE [LARGE SCALE GENOMIC DNA]</scope>
    <source>
        <strain evidence="3">C5 / ATCC 48332 / race O</strain>
    </source>
</reference>
<keyword evidence="1" id="KW-0732">Signal</keyword>